<organism evidence="1">
    <name type="scientific">marine metagenome</name>
    <dbReference type="NCBI Taxonomy" id="408172"/>
    <lineage>
        <taxon>unclassified sequences</taxon>
        <taxon>metagenomes</taxon>
        <taxon>ecological metagenomes</taxon>
    </lineage>
</organism>
<protein>
    <submittedName>
        <fullName evidence="1">Uncharacterized protein</fullName>
    </submittedName>
</protein>
<proteinExistence type="predicted"/>
<dbReference type="AlphaFoldDB" id="A0A381QM30"/>
<accession>A0A381QM30</accession>
<evidence type="ECO:0000313" key="1">
    <source>
        <dbReference type="EMBL" id="SUZ79509.1"/>
    </source>
</evidence>
<dbReference type="EMBL" id="UINC01001389">
    <property type="protein sequence ID" value="SUZ79509.1"/>
    <property type="molecule type" value="Genomic_DNA"/>
</dbReference>
<sequence>MPSSFSTIHSSTLGFSPRLRVSVYGTVTASTPSRGFSWQYAPRPFAVPEGSFGIGARLLQADLPTRKRLPPCIGYSTTRRSLTLLRPPLRSNALCCGTGILTRCPSPTPFGLGLGTD</sequence>
<reference evidence="1" key="1">
    <citation type="submission" date="2018-05" db="EMBL/GenBank/DDBJ databases">
        <authorList>
            <person name="Lanie J.A."/>
            <person name="Ng W.-L."/>
            <person name="Kazmierczak K.M."/>
            <person name="Andrzejewski T.M."/>
            <person name="Davidsen T.M."/>
            <person name="Wayne K.J."/>
            <person name="Tettelin H."/>
            <person name="Glass J.I."/>
            <person name="Rusch D."/>
            <person name="Podicherti R."/>
            <person name="Tsui H.-C.T."/>
            <person name="Winkler M.E."/>
        </authorList>
    </citation>
    <scope>NUCLEOTIDE SEQUENCE</scope>
</reference>
<name>A0A381QM30_9ZZZZ</name>
<gene>
    <name evidence="1" type="ORF">METZ01_LOCUS32363</name>
</gene>